<dbReference type="PANTHER" id="PTHR46339:SF2">
    <property type="entry name" value="BPTI_KUNITZ INHIBITOR DOMAIN-CONTAINING PROTEIN"/>
    <property type="match status" value="1"/>
</dbReference>
<feature type="domain" description="BPTI/Kunitz inhibitor" evidence="2">
    <location>
        <begin position="775"/>
        <end position="825"/>
    </location>
</feature>
<dbReference type="SUPFAM" id="SSF57362">
    <property type="entry name" value="BPTI-like"/>
    <property type="match status" value="9"/>
</dbReference>
<dbReference type="InterPro" id="IPR006150">
    <property type="entry name" value="Cys_repeat_1"/>
</dbReference>
<dbReference type="PANTHER" id="PTHR46339">
    <property type="entry name" value="PROTEIN CBG15282-RELATED"/>
    <property type="match status" value="1"/>
</dbReference>
<dbReference type="Pfam" id="PF00014">
    <property type="entry name" value="Kunitz_BPTI"/>
    <property type="match status" value="9"/>
</dbReference>
<dbReference type="InterPro" id="IPR053014">
    <property type="entry name" value="Cuticle_assoc_divergent"/>
</dbReference>
<dbReference type="Proteomes" id="UP000031036">
    <property type="component" value="Unassembled WGS sequence"/>
</dbReference>
<dbReference type="Pfam" id="PF14625">
    <property type="entry name" value="Lustrin_cystein"/>
    <property type="match status" value="8"/>
</dbReference>
<feature type="domain" description="BPTI/Kunitz inhibitor" evidence="2">
    <location>
        <begin position="459"/>
        <end position="513"/>
    </location>
</feature>
<accession>A0A0B2V7Z9</accession>
<dbReference type="STRING" id="6265.A0A0B2V7Z9"/>
<dbReference type="EMBL" id="JPKZ01001896">
    <property type="protein sequence ID" value="KHN79566.1"/>
    <property type="molecule type" value="Genomic_DNA"/>
</dbReference>
<protein>
    <submittedName>
        <fullName evidence="3">Uncharacterized protein ZC84.1</fullName>
    </submittedName>
</protein>
<feature type="domain" description="BPTI/Kunitz inhibitor" evidence="2">
    <location>
        <begin position="987"/>
        <end position="1037"/>
    </location>
</feature>
<feature type="signal peptide" evidence="1">
    <location>
        <begin position="1"/>
        <end position="16"/>
    </location>
</feature>
<evidence type="ECO:0000313" key="3">
    <source>
        <dbReference type="EMBL" id="KHN79566.1"/>
    </source>
</evidence>
<reference evidence="3 4" key="1">
    <citation type="submission" date="2014-11" db="EMBL/GenBank/DDBJ databases">
        <title>Genetic blueprint of the zoonotic pathogen Toxocara canis.</title>
        <authorList>
            <person name="Zhu X.-Q."/>
            <person name="Korhonen P.K."/>
            <person name="Cai H."/>
            <person name="Young N.D."/>
            <person name="Nejsum P."/>
            <person name="von Samson-Himmelstjerna G."/>
            <person name="Boag P.R."/>
            <person name="Tan P."/>
            <person name="Li Q."/>
            <person name="Min J."/>
            <person name="Yang Y."/>
            <person name="Wang X."/>
            <person name="Fang X."/>
            <person name="Hall R.S."/>
            <person name="Hofmann A."/>
            <person name="Sternberg P.W."/>
            <person name="Jex A.R."/>
            <person name="Gasser R.B."/>
        </authorList>
    </citation>
    <scope>NUCLEOTIDE SEQUENCE [LARGE SCALE GENOMIC DNA]</scope>
    <source>
        <strain evidence="3">PN_DK_2014</strain>
    </source>
</reference>
<dbReference type="AlphaFoldDB" id="A0A0B2V7Z9"/>
<dbReference type="PROSITE" id="PS50279">
    <property type="entry name" value="BPTI_KUNITZ_2"/>
    <property type="match status" value="9"/>
</dbReference>
<dbReference type="GO" id="GO:0004867">
    <property type="term" value="F:serine-type endopeptidase inhibitor activity"/>
    <property type="evidence" value="ECO:0007669"/>
    <property type="project" value="InterPro"/>
</dbReference>
<feature type="domain" description="BPTI/Kunitz inhibitor" evidence="2">
    <location>
        <begin position="568"/>
        <end position="618"/>
    </location>
</feature>
<evidence type="ECO:0000259" key="2">
    <source>
        <dbReference type="PROSITE" id="PS50279"/>
    </source>
</evidence>
<dbReference type="SMART" id="SM00289">
    <property type="entry name" value="WR1"/>
    <property type="match status" value="8"/>
</dbReference>
<feature type="domain" description="BPTI/Kunitz inhibitor" evidence="2">
    <location>
        <begin position="182"/>
        <end position="232"/>
    </location>
</feature>
<keyword evidence="1" id="KW-0732">Signal</keyword>
<feature type="domain" description="BPTI/Kunitz inhibitor" evidence="2">
    <location>
        <begin position="297"/>
        <end position="347"/>
    </location>
</feature>
<dbReference type="OMA" id="RCTEICC"/>
<feature type="domain" description="BPTI/Kunitz inhibitor" evidence="2">
    <location>
        <begin position="671"/>
        <end position="721"/>
    </location>
</feature>
<gene>
    <name evidence="3" type="primary">ZC84.1</name>
    <name evidence="3" type="ORF">Tcan_06850</name>
</gene>
<dbReference type="InterPro" id="IPR002223">
    <property type="entry name" value="Kunitz_BPTI"/>
</dbReference>
<dbReference type="CDD" id="cd22593">
    <property type="entry name" value="Kunitz_conkunitzin"/>
    <property type="match status" value="8"/>
</dbReference>
<dbReference type="InterPro" id="IPR036880">
    <property type="entry name" value="Kunitz_BPTI_sf"/>
</dbReference>
<evidence type="ECO:0000313" key="4">
    <source>
        <dbReference type="Proteomes" id="UP000031036"/>
    </source>
</evidence>
<feature type="chain" id="PRO_5002079748" evidence="1">
    <location>
        <begin position="17"/>
        <end position="1042"/>
    </location>
</feature>
<dbReference type="SMART" id="SM00131">
    <property type="entry name" value="KU"/>
    <property type="match status" value="9"/>
</dbReference>
<dbReference type="OrthoDB" id="4473401at2759"/>
<dbReference type="Gene3D" id="4.10.410.10">
    <property type="entry name" value="Pancreatic trypsin inhibitor Kunitz domain"/>
    <property type="match status" value="9"/>
</dbReference>
<feature type="domain" description="BPTI/Kunitz inhibitor" evidence="2">
    <location>
        <begin position="398"/>
        <end position="452"/>
    </location>
</feature>
<keyword evidence="4" id="KW-1185">Reference proteome</keyword>
<organism evidence="3 4">
    <name type="scientific">Toxocara canis</name>
    <name type="common">Canine roundworm</name>
    <dbReference type="NCBI Taxonomy" id="6265"/>
    <lineage>
        <taxon>Eukaryota</taxon>
        <taxon>Metazoa</taxon>
        <taxon>Ecdysozoa</taxon>
        <taxon>Nematoda</taxon>
        <taxon>Chromadorea</taxon>
        <taxon>Rhabditida</taxon>
        <taxon>Spirurina</taxon>
        <taxon>Ascaridomorpha</taxon>
        <taxon>Ascaridoidea</taxon>
        <taxon>Toxocaridae</taxon>
        <taxon>Toxocara</taxon>
    </lineage>
</organism>
<feature type="domain" description="BPTI/Kunitz inhibitor" evidence="2">
    <location>
        <begin position="882"/>
        <end position="932"/>
    </location>
</feature>
<dbReference type="CDD" id="cd00109">
    <property type="entry name" value="Kunitz-type"/>
    <property type="match status" value="1"/>
</dbReference>
<name>A0A0B2V7Z9_TOXCA</name>
<dbReference type="InterPro" id="IPR028150">
    <property type="entry name" value="Lustrin_cystein"/>
</dbReference>
<dbReference type="PRINTS" id="PR00759">
    <property type="entry name" value="BASICPTASE"/>
</dbReference>
<comment type="caution">
    <text evidence="3">The sequence shown here is derived from an EMBL/GenBank/DDBJ whole genome shotgun (WGS) entry which is preliminary data.</text>
</comment>
<proteinExistence type="predicted"/>
<sequence>MLGSLVILQFVLGAIAQFHFVVPVVQHGAVMQRRAPFVRTNCCPPCFSQNRCRWNQRPNGIPVISGPPVPVIPGPPVPVIQPQPVRPTQPPTPPQPTQTTTNMTTTTITTTTSFPTLVTQPTTEFVNPCSTGKPFLNAYGTAISCNFMLEPNGGCPDGYWCHTGGTFATTACCPNREKESRCSLPRLVGEGEDIIARWYFDMFTRQCKRFLYKGLYGNANNFISKAQCQATCTSQTASSSSDPNPCRYGTPALGSNQNKLICGPVDASQCPKGYYCHIGENPATTACCEGSGLSNRCLLSLNTGDGNALIRRFYYDVNEKGCKEFIYKGVRGNENNFMTKSECEKECIKVNNVCTMPIEGAESKECSRDEECGNGQWCHIGATSKTSICCGGAAPDPCTLPLETGEGTEHLARWFADPSDSSCNRQCRSFTYKGSKGNQNNFISKEQCEKRCKPAPDPCTLPLETGEGTEHLARWFADPSDSSCNRQCRSFTYKGSKGNQNNFISKEQCEKRCKPQCMNVCGNSSVLLNSSGRQRRCGPVTPCPNDYWCHVGGNDDSTVCCSGTSDICKLSLARGTGDYHLTRWHFSTQDNKCISFIYHGIGGNQNMFLTLDDCRNSCPAYENPCGSGEPLMVDNKPKLCSPDSRCPSTHFCHIGIGNASSYCCPKDGDPCNLPVAKGIGSSLISRFYFDNETRRCHEFVYHGQKGNANNFLSKKDCESFCPVIPNPCIDGEPLLNSEKEPVICGGMETCPGGYYCHVGGSPETTNCCPGSRRACDKPLEVGKGNERLERWYFDGGVQLCKKFIYRGVKGNVNNFLSRAACQEACKEMNPCDEGTPLVDSNGERTLCTGGQRIDSCPSTHYCHVGASSLTTLCCKRKEIDPCDQERAEGYGNEALPRWYFDSQRGKCAQFQYGGMGGNENNFISRHTCEQTCPERRSYCPHGQPLFEPNGHQPISCGINKACPTGFICHMSAEYNVSVCCQDPMDFCLQPRDPGPCSRFEKRYGYHPLSDTCVEYEYGGCGGTLNNFKTLQRCTEICCKDYQ</sequence>
<evidence type="ECO:0000256" key="1">
    <source>
        <dbReference type="SAM" id="SignalP"/>
    </source>
</evidence>